<comment type="caution">
    <text evidence="2">The sequence shown here is derived from an EMBL/GenBank/DDBJ whole genome shotgun (WGS) entry which is preliminary data.</text>
</comment>
<keyword evidence="1" id="KW-0732">Signal</keyword>
<feature type="signal peptide" evidence="1">
    <location>
        <begin position="1"/>
        <end position="20"/>
    </location>
</feature>
<evidence type="ECO:0000313" key="2">
    <source>
        <dbReference type="EMBL" id="CAJ1375675.1"/>
    </source>
</evidence>
<gene>
    <name evidence="2" type="ORF">EVOR1521_LOCUS4901</name>
</gene>
<reference evidence="2" key="1">
    <citation type="submission" date="2023-08" db="EMBL/GenBank/DDBJ databases">
        <authorList>
            <person name="Chen Y."/>
            <person name="Shah S."/>
            <person name="Dougan E. K."/>
            <person name="Thang M."/>
            <person name="Chan C."/>
        </authorList>
    </citation>
    <scope>NUCLEOTIDE SEQUENCE</scope>
</reference>
<dbReference type="EMBL" id="CAUJNA010000335">
    <property type="protein sequence ID" value="CAJ1375675.1"/>
    <property type="molecule type" value="Genomic_DNA"/>
</dbReference>
<organism evidence="2 3">
    <name type="scientific">Effrenium voratum</name>
    <dbReference type="NCBI Taxonomy" id="2562239"/>
    <lineage>
        <taxon>Eukaryota</taxon>
        <taxon>Sar</taxon>
        <taxon>Alveolata</taxon>
        <taxon>Dinophyceae</taxon>
        <taxon>Suessiales</taxon>
        <taxon>Symbiodiniaceae</taxon>
        <taxon>Effrenium</taxon>
    </lineage>
</organism>
<proteinExistence type="predicted"/>
<dbReference type="Gene3D" id="3.90.550.10">
    <property type="entry name" value="Spore Coat Polysaccharide Biosynthesis Protein SpsA, Chain A"/>
    <property type="match status" value="1"/>
</dbReference>
<protein>
    <recommendedName>
        <fullName evidence="4">Glycosyltransferase 2-like domain-containing protein</fullName>
    </recommendedName>
</protein>
<dbReference type="AlphaFoldDB" id="A0AA36MPN9"/>
<dbReference type="InterPro" id="IPR029044">
    <property type="entry name" value="Nucleotide-diphossugar_trans"/>
</dbReference>
<keyword evidence="3" id="KW-1185">Reference proteome</keyword>
<accession>A0AA36MPN9</accession>
<sequence length="387" mass="43125">MLKLLFCRLLSGQAAEAVTAEQGLIESCHEEGGHCLQGSRVSQRPELSPVSKVTVVLNHWQRPAANLQGQLRASTASAAVLEVWVCLFGSSQAEEYQAVVEDFRSEGTEAKVKLIRSEVDFGVYGRFFLAAFAKTKYVYVVDDDVAFPVTAVDQYLRHMQKQPGVWGHAGHVRSTKPDSARWIDRPKKPTVVDYANAAWFLEVDWITGAFLREKAFSFLTGEDMHLSYMVKKILGLETRVVGWRRDKHPFSRYRLGMVDQTTLTAPIFSFRSFLVRAQMGRGPVMRRSPIDTLAYVDTPQEAQTLCCEDRCGAQPGCTMLLFSGLQDRRGLQDMEAVGRALCPGFTPYEMCGEVCAEMGFAGVSSLNLRASDVAGCDLVPSRWWLSV</sequence>
<feature type="chain" id="PRO_5041310092" description="Glycosyltransferase 2-like domain-containing protein" evidence="1">
    <location>
        <begin position="21"/>
        <end position="387"/>
    </location>
</feature>
<evidence type="ECO:0008006" key="4">
    <source>
        <dbReference type="Google" id="ProtNLM"/>
    </source>
</evidence>
<evidence type="ECO:0000313" key="3">
    <source>
        <dbReference type="Proteomes" id="UP001178507"/>
    </source>
</evidence>
<dbReference type="Proteomes" id="UP001178507">
    <property type="component" value="Unassembled WGS sequence"/>
</dbReference>
<dbReference type="SUPFAM" id="SSF53448">
    <property type="entry name" value="Nucleotide-diphospho-sugar transferases"/>
    <property type="match status" value="1"/>
</dbReference>
<dbReference type="CDD" id="cd00761">
    <property type="entry name" value="Glyco_tranf_GTA_type"/>
    <property type="match status" value="1"/>
</dbReference>
<evidence type="ECO:0000256" key="1">
    <source>
        <dbReference type="SAM" id="SignalP"/>
    </source>
</evidence>
<name>A0AA36MPN9_9DINO</name>